<comment type="caution">
    <text evidence="2">The sequence shown here is derived from an EMBL/GenBank/DDBJ whole genome shotgun (WGS) entry which is preliminary data.</text>
</comment>
<dbReference type="AlphaFoldDB" id="A0A1E5CWV1"/>
<dbReference type="GO" id="GO:0016747">
    <property type="term" value="F:acyltransferase activity, transferring groups other than amino-acyl groups"/>
    <property type="evidence" value="ECO:0007669"/>
    <property type="project" value="InterPro"/>
</dbReference>
<dbReference type="SUPFAM" id="SSF55729">
    <property type="entry name" value="Acyl-CoA N-acyltransferases (Nat)"/>
    <property type="match status" value="1"/>
</dbReference>
<evidence type="ECO:0000259" key="1">
    <source>
        <dbReference type="PROSITE" id="PS51186"/>
    </source>
</evidence>
<accession>A0A1E5CWV1</accession>
<dbReference type="PROSITE" id="PS51186">
    <property type="entry name" value="GNAT"/>
    <property type="match status" value="1"/>
</dbReference>
<dbReference type="EMBL" id="AJYW02000204">
    <property type="protein sequence ID" value="OEE74151.1"/>
    <property type="molecule type" value="Genomic_DNA"/>
</dbReference>
<feature type="domain" description="N-acetyltransferase" evidence="1">
    <location>
        <begin position="1"/>
        <end position="135"/>
    </location>
</feature>
<sequence length="135" mass="15345">MEIDVLKVCTKSDLELVEYHLDSIDGVTSQSFQNNSMRSKPTWYYLFSYQKSIIGVIELYDEANPTELFITNLGVVEQQQGLGVGRQIIKWLDNHAAQAGYKTIRLIATPTSYGFYEKSGFSKIANTEFGYRKAL</sequence>
<dbReference type="RefSeq" id="WP_017053356.1">
    <property type="nucleotide sequence ID" value="NZ_AJYW02000204.1"/>
</dbReference>
<organism evidence="2 3">
    <name type="scientific">Vibrio genomosp. F6 str. FF-238</name>
    <dbReference type="NCBI Taxonomy" id="1191298"/>
    <lineage>
        <taxon>Bacteria</taxon>
        <taxon>Pseudomonadati</taxon>
        <taxon>Pseudomonadota</taxon>
        <taxon>Gammaproteobacteria</taxon>
        <taxon>Vibrionales</taxon>
        <taxon>Vibrionaceae</taxon>
        <taxon>Vibrio</taxon>
    </lineage>
</organism>
<protein>
    <recommendedName>
        <fullName evidence="1">N-acetyltransferase domain-containing protein</fullName>
    </recommendedName>
</protein>
<dbReference type="Pfam" id="PF13673">
    <property type="entry name" value="Acetyltransf_10"/>
    <property type="match status" value="1"/>
</dbReference>
<dbReference type="Proteomes" id="UP000094165">
    <property type="component" value="Unassembled WGS sequence"/>
</dbReference>
<gene>
    <name evidence="2" type="ORF">A130_18130</name>
</gene>
<dbReference type="CDD" id="cd04301">
    <property type="entry name" value="NAT_SF"/>
    <property type="match status" value="1"/>
</dbReference>
<evidence type="ECO:0000313" key="2">
    <source>
        <dbReference type="EMBL" id="OEE74151.1"/>
    </source>
</evidence>
<evidence type="ECO:0000313" key="3">
    <source>
        <dbReference type="Proteomes" id="UP000094165"/>
    </source>
</evidence>
<reference evidence="2 3" key="1">
    <citation type="journal article" date="2012" name="Science">
        <title>Ecological populations of bacteria act as socially cohesive units of antibiotic production and resistance.</title>
        <authorList>
            <person name="Cordero O.X."/>
            <person name="Wildschutte H."/>
            <person name="Kirkup B."/>
            <person name="Proehl S."/>
            <person name="Ngo L."/>
            <person name="Hussain F."/>
            <person name="Le Roux F."/>
            <person name="Mincer T."/>
            <person name="Polz M.F."/>
        </authorList>
    </citation>
    <scope>NUCLEOTIDE SEQUENCE [LARGE SCALE GENOMIC DNA]</scope>
    <source>
        <strain evidence="2 3">FF-238</strain>
    </source>
</reference>
<dbReference type="Gene3D" id="3.40.630.30">
    <property type="match status" value="1"/>
</dbReference>
<keyword evidence="3" id="KW-1185">Reference proteome</keyword>
<name>A0A1E5CWV1_9VIBR</name>
<proteinExistence type="predicted"/>
<dbReference type="InterPro" id="IPR016181">
    <property type="entry name" value="Acyl_CoA_acyltransferase"/>
</dbReference>
<dbReference type="InterPro" id="IPR000182">
    <property type="entry name" value="GNAT_dom"/>
</dbReference>